<evidence type="ECO:0000313" key="2">
    <source>
        <dbReference type="Proteomes" id="UP001143856"/>
    </source>
</evidence>
<accession>A0ACC1PN41</accession>
<proteinExistence type="predicted"/>
<name>A0ACC1PN41_9PEZI</name>
<evidence type="ECO:0000313" key="1">
    <source>
        <dbReference type="EMBL" id="KAJ2997183.1"/>
    </source>
</evidence>
<dbReference type="EMBL" id="JAPDGR010000066">
    <property type="protein sequence ID" value="KAJ2997183.1"/>
    <property type="molecule type" value="Genomic_DNA"/>
</dbReference>
<reference evidence="1" key="1">
    <citation type="submission" date="2022-10" db="EMBL/GenBank/DDBJ databases">
        <title>Genome Sequence of Xylaria curta.</title>
        <authorList>
            <person name="Buettner E."/>
        </authorList>
    </citation>
    <scope>NUCLEOTIDE SEQUENCE</scope>
    <source>
        <strain evidence="1">Babe10</strain>
    </source>
</reference>
<sequence length="165" mass="19172">MHRTRRDRQVADALKESGYELSAVGVSQAFTLMFRIATPIFIDARAEEKDLWDILPAVKKELDWGRLLPEAVFLELFTRLVEARWLWEQRPGFLLYSHSPLARTIAEFREMIRDCDSNSVSWILTHADIYNDLAHGMDEDNEGDVGAAGPDECDVCHRVKRRRYY</sequence>
<comment type="caution">
    <text evidence="1">The sequence shown here is derived from an EMBL/GenBank/DDBJ whole genome shotgun (WGS) entry which is preliminary data.</text>
</comment>
<protein>
    <submittedName>
        <fullName evidence="1">Uncharacterized protein</fullName>
    </submittedName>
</protein>
<keyword evidence="2" id="KW-1185">Reference proteome</keyword>
<dbReference type="Proteomes" id="UP001143856">
    <property type="component" value="Unassembled WGS sequence"/>
</dbReference>
<organism evidence="1 2">
    <name type="scientific">Xylaria curta</name>
    <dbReference type="NCBI Taxonomy" id="42375"/>
    <lineage>
        <taxon>Eukaryota</taxon>
        <taxon>Fungi</taxon>
        <taxon>Dikarya</taxon>
        <taxon>Ascomycota</taxon>
        <taxon>Pezizomycotina</taxon>
        <taxon>Sordariomycetes</taxon>
        <taxon>Xylariomycetidae</taxon>
        <taxon>Xylariales</taxon>
        <taxon>Xylariaceae</taxon>
        <taxon>Xylaria</taxon>
    </lineage>
</organism>
<gene>
    <name evidence="1" type="ORF">NUW58_g726</name>
</gene>